<name>X1GB49_9ZZZZ</name>
<accession>X1GB49</accession>
<organism evidence="1">
    <name type="scientific">marine sediment metagenome</name>
    <dbReference type="NCBI Taxonomy" id="412755"/>
    <lineage>
        <taxon>unclassified sequences</taxon>
        <taxon>metagenomes</taxon>
        <taxon>ecological metagenomes</taxon>
    </lineage>
</organism>
<gene>
    <name evidence="1" type="ORF">S03H2_34365</name>
</gene>
<comment type="caution">
    <text evidence="1">The sequence shown here is derived from an EMBL/GenBank/DDBJ whole genome shotgun (WGS) entry which is preliminary data.</text>
</comment>
<proteinExistence type="predicted"/>
<reference evidence="1" key="1">
    <citation type="journal article" date="2014" name="Front. Microbiol.">
        <title>High frequency of phylogenetically diverse reductive dehalogenase-homologous genes in deep subseafloor sedimentary metagenomes.</title>
        <authorList>
            <person name="Kawai M."/>
            <person name="Futagami T."/>
            <person name="Toyoda A."/>
            <person name="Takaki Y."/>
            <person name="Nishi S."/>
            <person name="Hori S."/>
            <person name="Arai W."/>
            <person name="Tsubouchi T."/>
            <person name="Morono Y."/>
            <person name="Uchiyama I."/>
            <person name="Ito T."/>
            <person name="Fujiyama A."/>
            <person name="Inagaki F."/>
            <person name="Takami H."/>
        </authorList>
    </citation>
    <scope>NUCLEOTIDE SEQUENCE</scope>
    <source>
        <strain evidence="1">Expedition CK06-06</strain>
    </source>
</reference>
<dbReference type="EMBL" id="BARU01020962">
    <property type="protein sequence ID" value="GAH55126.1"/>
    <property type="molecule type" value="Genomic_DNA"/>
</dbReference>
<evidence type="ECO:0000313" key="1">
    <source>
        <dbReference type="EMBL" id="GAH55126.1"/>
    </source>
</evidence>
<sequence>MVGVNFIYKGKSLPMNKTLKEFGINPEKERITIMATYVGRKK</sequence>
<dbReference type="AlphaFoldDB" id="X1GB49"/>
<protein>
    <submittedName>
        <fullName evidence="1">Uncharacterized protein</fullName>
    </submittedName>
</protein>